<gene>
    <name evidence="4" type="ordered locus">Hprae_0660</name>
</gene>
<dbReference type="eggNOG" id="COG1470">
    <property type="taxonomic scope" value="Bacteria"/>
</dbReference>
<dbReference type="PROSITE" id="PS51257">
    <property type="entry name" value="PROKAR_LIPOPROTEIN"/>
    <property type="match status" value="1"/>
</dbReference>
<feature type="domain" description="DUF3048" evidence="2">
    <location>
        <begin position="80"/>
        <end position="216"/>
    </location>
</feature>
<dbReference type="AlphaFoldDB" id="E3DQ63"/>
<evidence type="ECO:0000259" key="3">
    <source>
        <dbReference type="Pfam" id="PF17479"/>
    </source>
</evidence>
<dbReference type="KEGG" id="hpk:Hprae_0660"/>
<keyword evidence="5" id="KW-1185">Reference proteome</keyword>
<dbReference type="Pfam" id="PF17479">
    <property type="entry name" value="DUF3048_C"/>
    <property type="match status" value="1"/>
</dbReference>
<proteinExistence type="predicted"/>
<dbReference type="HOGENOM" id="CLU_045984_0_0_9"/>
<dbReference type="Proteomes" id="UP000006866">
    <property type="component" value="Chromosome"/>
</dbReference>
<dbReference type="InterPro" id="IPR023158">
    <property type="entry name" value="YerB-like_sf"/>
</dbReference>
<dbReference type="Pfam" id="PF11258">
    <property type="entry name" value="DUF3048"/>
    <property type="match status" value="1"/>
</dbReference>
<dbReference type="InterPro" id="IPR021416">
    <property type="entry name" value="DUF3048_N"/>
</dbReference>
<reference evidence="5" key="1">
    <citation type="submission" date="2010-10" db="EMBL/GenBank/DDBJ databases">
        <title>The complete genome of Halanaerobium praevalens DSM 2228.</title>
        <authorList>
            <consortium name="US DOE Joint Genome Institute (JGI-PGF)"/>
            <person name="Lucas S."/>
            <person name="Copeland A."/>
            <person name="Lapidus A."/>
            <person name="Glavina del Rio T."/>
            <person name="Dalin E."/>
            <person name="Tice H."/>
            <person name="Bruce D."/>
            <person name="Goodwin L."/>
            <person name="Pitluck S."/>
            <person name="Kyrpides N."/>
            <person name="Mavromatis K."/>
            <person name="Ivanova N."/>
            <person name="Ovchinnikova G."/>
            <person name="Chertkov O."/>
            <person name="Detter J.C."/>
            <person name="Han C."/>
            <person name="Larimer F."/>
            <person name="Land M."/>
            <person name="Hauser L."/>
            <person name="Markowitz V."/>
            <person name="Cheng J.-F."/>
            <person name="Hugenholtz P."/>
            <person name="Woyke T."/>
            <person name="Wu D."/>
            <person name="Tindall B."/>
            <person name="Pomrenke H.G."/>
            <person name="Brambilla E."/>
            <person name="Klenk H.-P."/>
            <person name="Eisen J.A."/>
        </authorList>
    </citation>
    <scope>NUCLEOTIDE SEQUENCE [LARGE SCALE GENOMIC DNA]</scope>
    <source>
        <strain evidence="5">ATCC 33744 / DSM 2228 / GSL</strain>
    </source>
</reference>
<evidence type="ECO:0008006" key="6">
    <source>
        <dbReference type="Google" id="ProtNLM"/>
    </source>
</evidence>
<dbReference type="EMBL" id="CP002175">
    <property type="protein sequence ID" value="ADO76814.1"/>
    <property type="molecule type" value="Genomic_DNA"/>
</dbReference>
<feature type="region of interest" description="Disordered" evidence="1">
    <location>
        <begin position="28"/>
        <end position="47"/>
    </location>
</feature>
<protein>
    <recommendedName>
        <fullName evidence="6">Lipoprotein YerB</fullName>
    </recommendedName>
</protein>
<evidence type="ECO:0000313" key="4">
    <source>
        <dbReference type="EMBL" id="ADO76814.1"/>
    </source>
</evidence>
<dbReference type="InterPro" id="IPR035328">
    <property type="entry name" value="DUF3048_C"/>
</dbReference>
<sequence>MKSKLFILMVLLSITLVFLTGCGFKEKSQKPKPEEQIQTQTDLSSQERKEEIASLEEKYEIESSTENQIFENNYEASSPFTGLPTKEEYYNRAVAVAIENSPAARPQTGLDEAAVVYEFMLEGGITRFLAIYWPEIPVKIGPIRSARPALIEIARSYDALFLHAGASPDGFQLLADSKLLNLDQLYKSKYFWRSSKRKAPHNLYSGQKPLAEYIANLTEKEYPKQFNFITASIINDFKEAQNIKIDYWGAYDVLYKYQSLKNNYLRFIKSDNNPHLSENGKQLTAKNIIVQYVNTSTKDDQGRQDIDLSSGGEIKLFRDGIVINGSWEKRNNKIVYLNSKNQKLGINPGQTWIQIVAKKTKVSY</sequence>
<dbReference type="Gene3D" id="3.50.90.10">
    <property type="entry name" value="YerB-like"/>
    <property type="match status" value="1"/>
</dbReference>
<dbReference type="RefSeq" id="WP_014552847.1">
    <property type="nucleotide sequence ID" value="NC_017455.1"/>
</dbReference>
<dbReference type="SUPFAM" id="SSF159774">
    <property type="entry name" value="YerB-like"/>
    <property type="match status" value="1"/>
</dbReference>
<evidence type="ECO:0000259" key="2">
    <source>
        <dbReference type="Pfam" id="PF11258"/>
    </source>
</evidence>
<reference evidence="4 5" key="2">
    <citation type="journal article" date="2011" name="Stand. Genomic Sci.">
        <title>Complete genome sequence of the extremely halophilic Halanaerobium praevalens type strain (GSL).</title>
        <authorList>
            <person name="Ivanova N."/>
            <person name="Sikorski J."/>
            <person name="Chertkov O."/>
            <person name="Nolan M."/>
            <person name="Lucas S."/>
            <person name="Hammon N."/>
            <person name="Deshpande S."/>
            <person name="Cheng J.F."/>
            <person name="Tapia R."/>
            <person name="Han C."/>
            <person name="Goodwin L."/>
            <person name="Pitluck S."/>
            <person name="Huntemann M."/>
            <person name="Liolios K."/>
            <person name="Pagani I."/>
            <person name="Mavromatis K."/>
            <person name="Ovchinikova G."/>
            <person name="Pati A."/>
            <person name="Chen A."/>
            <person name="Palaniappan K."/>
            <person name="Land M."/>
            <person name="Hauser L."/>
            <person name="Brambilla E.M."/>
            <person name="Kannan K.P."/>
            <person name="Rohde M."/>
            <person name="Tindall B.J."/>
            <person name="Goker M."/>
            <person name="Detter J.C."/>
            <person name="Woyke T."/>
            <person name="Bristow J."/>
            <person name="Eisen J.A."/>
            <person name="Markowitz V."/>
            <person name="Hugenholtz P."/>
            <person name="Kyrpides N.C."/>
            <person name="Klenk H.P."/>
            <person name="Lapidus A."/>
        </authorList>
    </citation>
    <scope>NUCLEOTIDE SEQUENCE [LARGE SCALE GENOMIC DNA]</scope>
    <source>
        <strain evidence="5">ATCC 33744 / DSM 2228 / GSL</strain>
    </source>
</reference>
<dbReference type="PATRIC" id="fig|572479.3.peg.666"/>
<feature type="domain" description="DUF3048" evidence="3">
    <location>
        <begin position="243"/>
        <end position="353"/>
    </location>
</feature>
<evidence type="ECO:0000313" key="5">
    <source>
        <dbReference type="Proteomes" id="UP000006866"/>
    </source>
</evidence>
<accession>E3DQ63</accession>
<dbReference type="STRING" id="572479.Hprae_0660"/>
<name>E3DQ63_HALPG</name>
<evidence type="ECO:0000256" key="1">
    <source>
        <dbReference type="SAM" id="MobiDB-lite"/>
    </source>
</evidence>
<organism evidence="4 5">
    <name type="scientific">Halanaerobium praevalens (strain ATCC 33744 / DSM 2228 / GSL)</name>
    <dbReference type="NCBI Taxonomy" id="572479"/>
    <lineage>
        <taxon>Bacteria</taxon>
        <taxon>Bacillati</taxon>
        <taxon>Bacillota</taxon>
        <taxon>Clostridia</taxon>
        <taxon>Halanaerobiales</taxon>
        <taxon>Halanaerobiaceae</taxon>
        <taxon>Halanaerobium</taxon>
    </lineage>
</organism>